<evidence type="ECO:0000313" key="1">
    <source>
        <dbReference type="EMBL" id="KAG5173143.1"/>
    </source>
</evidence>
<dbReference type="OrthoDB" id="3199068at2759"/>
<accession>A0A8H7Y8M6</accession>
<name>A0A8H7Y8M6_PSICU</name>
<gene>
    <name evidence="1" type="ORF">JR316_002653</name>
</gene>
<proteinExistence type="predicted"/>
<protein>
    <recommendedName>
        <fullName evidence="2">BTB domain-containing protein</fullName>
    </recommendedName>
</protein>
<comment type="caution">
    <text evidence="1">The sequence shown here is derived from an EMBL/GenBank/DDBJ whole genome shotgun (WGS) entry which is preliminary data.</text>
</comment>
<reference evidence="1" key="1">
    <citation type="submission" date="2021-02" db="EMBL/GenBank/DDBJ databases">
        <title>Psilocybe cubensis genome.</title>
        <authorList>
            <person name="Mckernan K.J."/>
            <person name="Crawford S."/>
            <person name="Trippe A."/>
            <person name="Kane L.T."/>
            <person name="Mclaughlin S."/>
        </authorList>
    </citation>
    <scope>NUCLEOTIDE SEQUENCE [LARGE SCALE GENOMIC DNA]</scope>
    <source>
        <strain evidence="1">MGC-MH-2018</strain>
    </source>
</reference>
<evidence type="ECO:0008006" key="2">
    <source>
        <dbReference type="Google" id="ProtNLM"/>
    </source>
</evidence>
<dbReference type="AlphaFoldDB" id="A0A8H7Y8M6"/>
<dbReference type="EMBL" id="JAFIQS010000002">
    <property type="protein sequence ID" value="KAG5173143.1"/>
    <property type="molecule type" value="Genomic_DNA"/>
</dbReference>
<sequence length="248" mass="28953">MSESDGFHTSTNLLEQPVETVVTPTRHSIYYFELVIFRVQDVLFKVPKHGFMIDGTIFPDMFSLPVSGGAMPQGSCDENPIMLPVDISQTDFHGFLLLLYPYFDRERETGVATYEELVGALKLATMWEFDEVRKKAIFRLSPILTERPTVEQILLAKEYDVKSWLRDGYLTLIRKSDLSIQQLCDPFQLDWKTIARVFAIQSYSRHSTWRQTIFLEDEFQYPSSKQVEEYLDTVFEDEFKVMRVDVLE</sequence>
<organism evidence="1">
    <name type="scientific">Psilocybe cubensis</name>
    <name type="common">Psychedelic mushroom</name>
    <name type="synonym">Stropharia cubensis</name>
    <dbReference type="NCBI Taxonomy" id="181762"/>
    <lineage>
        <taxon>Eukaryota</taxon>
        <taxon>Fungi</taxon>
        <taxon>Dikarya</taxon>
        <taxon>Basidiomycota</taxon>
        <taxon>Agaricomycotina</taxon>
        <taxon>Agaricomycetes</taxon>
        <taxon>Agaricomycetidae</taxon>
        <taxon>Agaricales</taxon>
        <taxon>Agaricineae</taxon>
        <taxon>Strophariaceae</taxon>
        <taxon>Psilocybe</taxon>
    </lineage>
</organism>